<evidence type="ECO:0000256" key="10">
    <source>
        <dbReference type="SAM" id="Phobius"/>
    </source>
</evidence>
<evidence type="ECO:0000256" key="5">
    <source>
        <dbReference type="ARBA" id="ARBA00023040"/>
    </source>
</evidence>
<dbReference type="GO" id="GO:0060326">
    <property type="term" value="P:cell chemotaxis"/>
    <property type="evidence" value="ECO:0007669"/>
    <property type="project" value="TreeGrafter"/>
</dbReference>
<dbReference type="PANTHER" id="PTHR10489:SF730">
    <property type="entry name" value="CHEMOKINE XC RECEPTOR 1"/>
    <property type="match status" value="1"/>
</dbReference>
<evidence type="ECO:0000256" key="9">
    <source>
        <dbReference type="ARBA" id="ARBA00023224"/>
    </source>
</evidence>
<evidence type="ECO:0000256" key="7">
    <source>
        <dbReference type="ARBA" id="ARBA00023157"/>
    </source>
</evidence>
<dbReference type="InterPro" id="IPR000276">
    <property type="entry name" value="GPCR_Rhodpsn"/>
</dbReference>
<dbReference type="GeneID" id="116222163"/>
<feature type="transmembrane region" description="Helical" evidence="10">
    <location>
        <begin position="230"/>
        <end position="251"/>
    </location>
</feature>
<keyword evidence="4 10" id="KW-1133">Transmembrane helix</keyword>
<keyword evidence="9" id="KW-0807">Transducer</keyword>
<comment type="subcellular location">
    <subcellularLocation>
        <location evidence="1">Cell membrane</location>
        <topology evidence="1">Multi-pass membrane protein</topology>
    </subcellularLocation>
</comment>
<evidence type="ECO:0000259" key="11">
    <source>
        <dbReference type="PROSITE" id="PS50262"/>
    </source>
</evidence>
<dbReference type="FunFam" id="1.20.1070.10:FF:000130">
    <property type="entry name" value="Chemokine (C-C motif) receptor 2"/>
    <property type="match status" value="1"/>
</dbReference>
<dbReference type="InterPro" id="IPR000355">
    <property type="entry name" value="Chemokine_rcpt"/>
</dbReference>
<feature type="domain" description="G-protein coupled receptors family 1 profile" evidence="11">
    <location>
        <begin position="47"/>
        <end position="291"/>
    </location>
</feature>
<dbReference type="PRINTS" id="PR00237">
    <property type="entry name" value="GPCRRHODOPSN"/>
</dbReference>
<evidence type="ECO:0000256" key="6">
    <source>
        <dbReference type="ARBA" id="ARBA00023136"/>
    </source>
</evidence>
<feature type="transmembrane region" description="Helical" evidence="10">
    <location>
        <begin position="191"/>
        <end position="209"/>
    </location>
</feature>
<dbReference type="Proteomes" id="UP000515152">
    <property type="component" value="Chromosome 10"/>
</dbReference>
<dbReference type="InterPro" id="IPR017452">
    <property type="entry name" value="GPCR_Rhodpsn_7TM"/>
</dbReference>
<evidence type="ECO:0000313" key="12">
    <source>
        <dbReference type="Proteomes" id="UP000515152"/>
    </source>
</evidence>
<dbReference type="GO" id="GO:0006955">
    <property type="term" value="P:immune response"/>
    <property type="evidence" value="ECO:0007669"/>
    <property type="project" value="TreeGrafter"/>
</dbReference>
<dbReference type="InterPro" id="IPR050119">
    <property type="entry name" value="CCR1-9-like"/>
</dbReference>
<proteinExistence type="predicted"/>
<evidence type="ECO:0000313" key="13">
    <source>
        <dbReference type="RefSeq" id="XP_031431188.1"/>
    </source>
</evidence>
<dbReference type="GO" id="GO:0007204">
    <property type="term" value="P:positive regulation of cytosolic calcium ion concentration"/>
    <property type="evidence" value="ECO:0007669"/>
    <property type="project" value="TreeGrafter"/>
</dbReference>
<keyword evidence="3 10" id="KW-0812">Transmembrane</keyword>
<evidence type="ECO:0000256" key="4">
    <source>
        <dbReference type="ARBA" id="ARBA00022989"/>
    </source>
</evidence>
<dbReference type="Gene3D" id="1.20.1070.10">
    <property type="entry name" value="Rhodopsin 7-helix transmembrane proteins"/>
    <property type="match status" value="1"/>
</dbReference>
<feature type="transmembrane region" description="Helical" evidence="10">
    <location>
        <begin position="68"/>
        <end position="87"/>
    </location>
</feature>
<feature type="transmembrane region" description="Helical" evidence="10">
    <location>
        <begin position="31"/>
        <end position="56"/>
    </location>
</feature>
<dbReference type="AlphaFoldDB" id="A0A6P8FT49"/>
<keyword evidence="5" id="KW-0297">G-protein coupled receptor</keyword>
<keyword evidence="6 10" id="KW-0472">Membrane</keyword>
<dbReference type="PRINTS" id="PR00657">
    <property type="entry name" value="CCCHEMOKINER"/>
</dbReference>
<dbReference type="SUPFAM" id="SSF81321">
    <property type="entry name" value="Family A G protein-coupled receptor-like"/>
    <property type="match status" value="1"/>
</dbReference>
<keyword evidence="12" id="KW-1185">Reference proteome</keyword>
<evidence type="ECO:0000256" key="3">
    <source>
        <dbReference type="ARBA" id="ARBA00022692"/>
    </source>
</evidence>
<keyword evidence="2" id="KW-1003">Cell membrane</keyword>
<accession>A0A6P8FT49</accession>
<protein>
    <submittedName>
        <fullName evidence="13">Chemokine XC receptor 1-like</fullName>
    </submittedName>
</protein>
<dbReference type="GO" id="GO:0016493">
    <property type="term" value="F:C-C chemokine receptor activity"/>
    <property type="evidence" value="ECO:0007669"/>
    <property type="project" value="TreeGrafter"/>
</dbReference>
<dbReference type="PANTHER" id="PTHR10489">
    <property type="entry name" value="CELL ADHESION MOLECULE"/>
    <property type="match status" value="1"/>
</dbReference>
<sequence length="334" mass="38365">MATNMPSYYEYDEDYSSDDCSKEDVIAFGSIATPIIFCLVIILSLFGNLLVLVILIKYENLKSITNRFIFNLALSDLMFTLGLPFWAFYHHMHEWTLGDTTCKVVNFVFYAGFYSSVLFLTMMTLQRYRAVVYPLSDRGENRTHFALALTLLVWALSVVAAMPATLHNKVQTHNNKSHCQYDDINWKKAAAYQQNIFFFIAFGIMCFCYSRILQTVLKSPSSKKIRTVKLIFVIVVVFLVGWAPYNIVIFLKSLSDQNPFNDCDVSIRLDYAFYSCRLIAFSHCCLNPVFYAFVGVKFRKHLKVIIHKISPPPQASLESQRTRMVALPSQGSMY</sequence>
<keyword evidence="8" id="KW-0675">Receptor</keyword>
<organism evidence="12 13">
    <name type="scientific">Clupea harengus</name>
    <name type="common">Atlantic herring</name>
    <dbReference type="NCBI Taxonomy" id="7950"/>
    <lineage>
        <taxon>Eukaryota</taxon>
        <taxon>Metazoa</taxon>
        <taxon>Chordata</taxon>
        <taxon>Craniata</taxon>
        <taxon>Vertebrata</taxon>
        <taxon>Euteleostomi</taxon>
        <taxon>Actinopterygii</taxon>
        <taxon>Neopterygii</taxon>
        <taxon>Teleostei</taxon>
        <taxon>Clupei</taxon>
        <taxon>Clupeiformes</taxon>
        <taxon>Clupeoidei</taxon>
        <taxon>Clupeidae</taxon>
        <taxon>Clupea</taxon>
    </lineage>
</organism>
<gene>
    <name evidence="13" type="primary">LOC116222163</name>
</gene>
<evidence type="ECO:0000256" key="1">
    <source>
        <dbReference type="ARBA" id="ARBA00004651"/>
    </source>
</evidence>
<dbReference type="RefSeq" id="XP_031431188.1">
    <property type="nucleotide sequence ID" value="XM_031575328.2"/>
</dbReference>
<name>A0A6P8FT49_CLUHA</name>
<dbReference type="GO" id="GO:0019722">
    <property type="term" value="P:calcium-mediated signaling"/>
    <property type="evidence" value="ECO:0007669"/>
    <property type="project" value="TreeGrafter"/>
</dbReference>
<reference evidence="13" key="1">
    <citation type="submission" date="2025-08" db="UniProtKB">
        <authorList>
            <consortium name="RefSeq"/>
        </authorList>
    </citation>
    <scope>IDENTIFICATION</scope>
</reference>
<dbReference type="OrthoDB" id="10015690at2759"/>
<dbReference type="GO" id="GO:0009897">
    <property type="term" value="C:external side of plasma membrane"/>
    <property type="evidence" value="ECO:0007669"/>
    <property type="project" value="TreeGrafter"/>
</dbReference>
<feature type="transmembrane region" description="Helical" evidence="10">
    <location>
        <begin position="271"/>
        <end position="294"/>
    </location>
</feature>
<keyword evidence="7" id="KW-1015">Disulfide bond</keyword>
<evidence type="ECO:0000256" key="2">
    <source>
        <dbReference type="ARBA" id="ARBA00022475"/>
    </source>
</evidence>
<dbReference type="Pfam" id="PF00001">
    <property type="entry name" value="7tm_1"/>
    <property type="match status" value="1"/>
</dbReference>
<feature type="transmembrane region" description="Helical" evidence="10">
    <location>
        <begin position="145"/>
        <end position="166"/>
    </location>
</feature>
<dbReference type="KEGG" id="char:116222163"/>
<feature type="transmembrane region" description="Helical" evidence="10">
    <location>
        <begin position="107"/>
        <end position="125"/>
    </location>
</feature>
<dbReference type="PROSITE" id="PS50262">
    <property type="entry name" value="G_PROTEIN_RECEP_F1_2"/>
    <property type="match status" value="1"/>
</dbReference>
<dbReference type="GO" id="GO:0019957">
    <property type="term" value="F:C-C chemokine binding"/>
    <property type="evidence" value="ECO:0007669"/>
    <property type="project" value="TreeGrafter"/>
</dbReference>
<evidence type="ECO:0000256" key="8">
    <source>
        <dbReference type="ARBA" id="ARBA00023170"/>
    </source>
</evidence>